<dbReference type="AlphaFoldDB" id="A0A1G2P807"/>
<comment type="caution">
    <text evidence="1">The sequence shown here is derived from an EMBL/GenBank/DDBJ whole genome shotgun (WGS) entry which is preliminary data.</text>
</comment>
<gene>
    <name evidence="1" type="ORF">A3G03_01880</name>
</gene>
<sequence>MKNKRKGFTLLFTVLITSVLLSLALAIFNQIYKSLLLSSAGKESLAAFYAADSGVECVFLWDLKHQGFGYSIFATSSASFLHNGGEGITCNGQDFPAGPWIVTRDSTSAMTKFNLSFSQGVLPAEGCSEVVVSKVVSSGNVFTTVESRGYNICDASSPRKVERAIRVTY</sequence>
<name>A0A1G2P807_9BACT</name>
<dbReference type="Proteomes" id="UP000176355">
    <property type="component" value="Unassembled WGS sequence"/>
</dbReference>
<proteinExistence type="predicted"/>
<organism evidence="1 2">
    <name type="scientific">Candidatus Taylorbacteria bacterium RIFCSPLOWO2_12_FULL_44_15c</name>
    <dbReference type="NCBI Taxonomy" id="1802333"/>
    <lineage>
        <taxon>Bacteria</taxon>
        <taxon>Candidatus Tayloriibacteriota</taxon>
    </lineage>
</organism>
<evidence type="ECO:0000313" key="1">
    <source>
        <dbReference type="EMBL" id="OHA44467.1"/>
    </source>
</evidence>
<protein>
    <recommendedName>
        <fullName evidence="3">Type 4 fimbrial biogenesis protein PilX N-terminal domain-containing protein</fullName>
    </recommendedName>
</protein>
<accession>A0A1G2P807</accession>
<dbReference type="EMBL" id="MHSL01000001">
    <property type="protein sequence ID" value="OHA44467.1"/>
    <property type="molecule type" value="Genomic_DNA"/>
</dbReference>
<reference evidence="1 2" key="1">
    <citation type="journal article" date="2016" name="Nat. Commun.">
        <title>Thousands of microbial genomes shed light on interconnected biogeochemical processes in an aquifer system.</title>
        <authorList>
            <person name="Anantharaman K."/>
            <person name="Brown C.T."/>
            <person name="Hug L.A."/>
            <person name="Sharon I."/>
            <person name="Castelle C.J."/>
            <person name="Probst A.J."/>
            <person name="Thomas B.C."/>
            <person name="Singh A."/>
            <person name="Wilkins M.J."/>
            <person name="Karaoz U."/>
            <person name="Brodie E.L."/>
            <person name="Williams K.H."/>
            <person name="Hubbard S.S."/>
            <person name="Banfield J.F."/>
        </authorList>
    </citation>
    <scope>NUCLEOTIDE SEQUENCE [LARGE SCALE GENOMIC DNA]</scope>
</reference>
<dbReference type="STRING" id="1802333.A3G03_01880"/>
<evidence type="ECO:0000313" key="2">
    <source>
        <dbReference type="Proteomes" id="UP000176355"/>
    </source>
</evidence>
<evidence type="ECO:0008006" key="3">
    <source>
        <dbReference type="Google" id="ProtNLM"/>
    </source>
</evidence>